<keyword evidence="4" id="KW-0479">Metal-binding</keyword>
<keyword evidence="5" id="KW-0677">Repeat</keyword>
<dbReference type="InterPro" id="IPR022755">
    <property type="entry name" value="Znf_C2H2_jaz"/>
</dbReference>
<dbReference type="InterPro" id="IPR040025">
    <property type="entry name" value="Znf622/Rei1/Reh1"/>
</dbReference>
<name>A0A2G5UR69_9PELO</name>
<dbReference type="SMART" id="SM00355">
    <property type="entry name" value="ZnF_C2H2"/>
    <property type="match status" value="4"/>
</dbReference>
<dbReference type="FunFam" id="3.30.160.60:FF:002426">
    <property type="entry name" value="Unplaced genomic scaffold supercont1.20, whole genome shotgun sequence"/>
    <property type="match status" value="1"/>
</dbReference>
<dbReference type="PANTHER" id="PTHR13182:SF8">
    <property type="entry name" value="CYTOPLASMIC 60S SUBUNIT BIOGENESIS FACTOR ZNF622"/>
    <property type="match status" value="1"/>
</dbReference>
<comment type="caution">
    <text evidence="11">The sequence shown here is derived from an EMBL/GenBank/DDBJ whole genome shotgun (WGS) entry which is preliminary data.</text>
</comment>
<dbReference type="PROSITE" id="PS00028">
    <property type="entry name" value="ZINC_FINGER_C2H2_1"/>
    <property type="match status" value="1"/>
</dbReference>
<feature type="compositionally biased region" description="Acidic residues" evidence="9">
    <location>
        <begin position="130"/>
        <end position="158"/>
    </location>
</feature>
<dbReference type="GO" id="GO:0008270">
    <property type="term" value="F:zinc ion binding"/>
    <property type="evidence" value="ECO:0007669"/>
    <property type="project" value="UniProtKB-KW"/>
</dbReference>
<keyword evidence="3" id="KW-0690">Ribosome biogenesis</keyword>
<dbReference type="GO" id="GO:0003676">
    <property type="term" value="F:nucleic acid binding"/>
    <property type="evidence" value="ECO:0007669"/>
    <property type="project" value="InterPro"/>
</dbReference>
<reference evidence="12" key="1">
    <citation type="submission" date="2017-10" db="EMBL/GenBank/DDBJ databases">
        <title>Rapid genome shrinkage in a self-fertile nematode reveals novel sperm competition proteins.</title>
        <authorList>
            <person name="Yin D."/>
            <person name="Schwarz E.M."/>
            <person name="Thomas C.G."/>
            <person name="Felde R.L."/>
            <person name="Korf I.F."/>
            <person name="Cutter A.D."/>
            <person name="Schartner C.M."/>
            <person name="Ralston E.J."/>
            <person name="Meyer B.J."/>
            <person name="Haag E.S."/>
        </authorList>
    </citation>
    <scope>NUCLEOTIDE SEQUENCE [LARGE SCALE GENOMIC DNA]</scope>
    <source>
        <strain evidence="12">JU1422</strain>
    </source>
</reference>
<comment type="subcellular location">
    <subcellularLocation>
        <location evidence="1">Cytoplasm</location>
    </subcellularLocation>
</comment>
<dbReference type="InterPro" id="IPR013087">
    <property type="entry name" value="Znf_C2H2_type"/>
</dbReference>
<dbReference type="EMBL" id="PDUG01000003">
    <property type="protein sequence ID" value="PIC42042.1"/>
    <property type="molecule type" value="Genomic_DNA"/>
</dbReference>
<evidence type="ECO:0000256" key="3">
    <source>
        <dbReference type="ARBA" id="ARBA00022517"/>
    </source>
</evidence>
<dbReference type="Proteomes" id="UP000230233">
    <property type="component" value="Chromosome III"/>
</dbReference>
<dbReference type="GO" id="GO:0030687">
    <property type="term" value="C:preribosome, large subunit precursor"/>
    <property type="evidence" value="ECO:0007669"/>
    <property type="project" value="TreeGrafter"/>
</dbReference>
<dbReference type="PANTHER" id="PTHR13182">
    <property type="entry name" value="ZINC FINGER PROTEIN 622"/>
    <property type="match status" value="1"/>
</dbReference>
<evidence type="ECO:0000256" key="7">
    <source>
        <dbReference type="ARBA" id="ARBA00022833"/>
    </source>
</evidence>
<protein>
    <recommendedName>
        <fullName evidence="10">C2H2-type domain-containing protein</fullName>
    </recommendedName>
</protein>
<dbReference type="SUPFAM" id="SSF57667">
    <property type="entry name" value="beta-beta-alpha zinc fingers"/>
    <property type="match status" value="2"/>
</dbReference>
<dbReference type="OrthoDB" id="19329at2759"/>
<feature type="domain" description="C2H2-type" evidence="10">
    <location>
        <begin position="73"/>
        <end position="95"/>
    </location>
</feature>
<keyword evidence="2" id="KW-0963">Cytoplasm</keyword>
<dbReference type="Pfam" id="PF12171">
    <property type="entry name" value="zf-C2H2_jaz"/>
    <property type="match status" value="1"/>
</dbReference>
<dbReference type="STRING" id="1611254.A0A2G5UR69"/>
<evidence type="ECO:0000313" key="11">
    <source>
        <dbReference type="EMBL" id="PIC42042.1"/>
    </source>
</evidence>
<dbReference type="AlphaFoldDB" id="A0A2G5UR69"/>
<evidence type="ECO:0000256" key="9">
    <source>
        <dbReference type="SAM" id="MobiDB-lite"/>
    </source>
</evidence>
<proteinExistence type="inferred from homology"/>
<evidence type="ECO:0000256" key="8">
    <source>
        <dbReference type="ARBA" id="ARBA00034126"/>
    </source>
</evidence>
<keyword evidence="7" id="KW-0862">Zinc</keyword>
<dbReference type="InterPro" id="IPR041661">
    <property type="entry name" value="ZN622/Rei1/Reh1_Znf-C2H2"/>
</dbReference>
<dbReference type="InterPro" id="IPR036236">
    <property type="entry name" value="Znf_C2H2_sf"/>
</dbReference>
<feature type="region of interest" description="Disordered" evidence="9">
    <location>
        <begin position="84"/>
        <end position="158"/>
    </location>
</feature>
<comment type="similarity">
    <text evidence="8">Belongs to the REI1 family.</text>
</comment>
<evidence type="ECO:0000256" key="4">
    <source>
        <dbReference type="ARBA" id="ARBA00022723"/>
    </source>
</evidence>
<sequence>MDGSSGFTCVTCRVVFETAELQRDHYKTEWHRYNLKRQAAELPAIGFELFNEKQASFNPTKPAVSAEIEPLYCKACRKSIKSENAMTDHLASKKHKDMEKKSQEEVKKGPKQPRKKPENMPKKPEAEEKMEQDENEEDDDSSGWETDDGEEGMEELNEDEALPVTSCLFCPQTKPNMEEMRKHMNFHHGFQLPDRQYLVDELGCLNYLGLKIGAGRCCIYCPDSKARYDSIQSCQQHMRDKEHCKVRRDPTSMIELDDYYDYSPMYEGDEDKNDSELFDDGWSLTLPSGAKIGHRHLHRYFKQYLKPVDGTQRIASRAAIDKARGFYPALAWTGTTTVEAKKVARDMKFVERFRRRFDLRVAVKSNKLFKTRGFVGDNH</sequence>
<evidence type="ECO:0000256" key="5">
    <source>
        <dbReference type="ARBA" id="ARBA00022737"/>
    </source>
</evidence>
<dbReference type="InterPro" id="IPR003604">
    <property type="entry name" value="Matrin/U1-like-C_Znf_C2H2"/>
</dbReference>
<dbReference type="SMART" id="SM00451">
    <property type="entry name" value="ZnF_U1"/>
    <property type="match status" value="2"/>
</dbReference>
<feature type="compositionally biased region" description="Basic and acidic residues" evidence="9">
    <location>
        <begin position="115"/>
        <end position="129"/>
    </location>
</feature>
<evidence type="ECO:0000256" key="2">
    <source>
        <dbReference type="ARBA" id="ARBA00022490"/>
    </source>
</evidence>
<feature type="compositionally biased region" description="Basic and acidic residues" evidence="9">
    <location>
        <begin position="96"/>
        <end position="108"/>
    </location>
</feature>
<dbReference type="Gene3D" id="3.30.160.60">
    <property type="entry name" value="Classic Zinc Finger"/>
    <property type="match status" value="1"/>
</dbReference>
<evidence type="ECO:0000256" key="6">
    <source>
        <dbReference type="ARBA" id="ARBA00022771"/>
    </source>
</evidence>
<dbReference type="GO" id="GO:0005737">
    <property type="term" value="C:cytoplasm"/>
    <property type="evidence" value="ECO:0007669"/>
    <property type="project" value="UniProtKB-SubCell"/>
</dbReference>
<organism evidence="11 12">
    <name type="scientific">Caenorhabditis nigoni</name>
    <dbReference type="NCBI Taxonomy" id="1611254"/>
    <lineage>
        <taxon>Eukaryota</taxon>
        <taxon>Metazoa</taxon>
        <taxon>Ecdysozoa</taxon>
        <taxon>Nematoda</taxon>
        <taxon>Chromadorea</taxon>
        <taxon>Rhabditida</taxon>
        <taxon>Rhabditina</taxon>
        <taxon>Rhabditomorpha</taxon>
        <taxon>Rhabditoidea</taxon>
        <taxon>Rhabditidae</taxon>
        <taxon>Peloderinae</taxon>
        <taxon>Caenorhabditis</taxon>
    </lineage>
</organism>
<keyword evidence="6" id="KW-0863">Zinc-finger</keyword>
<evidence type="ECO:0000313" key="12">
    <source>
        <dbReference type="Proteomes" id="UP000230233"/>
    </source>
</evidence>
<dbReference type="GO" id="GO:0042273">
    <property type="term" value="P:ribosomal large subunit biogenesis"/>
    <property type="evidence" value="ECO:0007669"/>
    <property type="project" value="TreeGrafter"/>
</dbReference>
<keyword evidence="12" id="KW-1185">Reference proteome</keyword>
<dbReference type="Pfam" id="PF12756">
    <property type="entry name" value="zf-C2H2_2"/>
    <property type="match status" value="1"/>
</dbReference>
<gene>
    <name evidence="11" type="primary">Cni-C16A3.4</name>
    <name evidence="11" type="synonym">Cnig_chr_III.g9244</name>
    <name evidence="11" type="ORF">B9Z55_009244</name>
</gene>
<evidence type="ECO:0000259" key="10">
    <source>
        <dbReference type="PROSITE" id="PS00028"/>
    </source>
</evidence>
<evidence type="ECO:0000256" key="1">
    <source>
        <dbReference type="ARBA" id="ARBA00004496"/>
    </source>
</evidence>
<accession>A0A2G5UR69</accession>